<keyword evidence="3" id="KW-1185">Reference proteome</keyword>
<accession>A0A9N9G3R4</accession>
<reference evidence="2" key="1">
    <citation type="submission" date="2021-06" db="EMBL/GenBank/DDBJ databases">
        <authorList>
            <person name="Kallberg Y."/>
            <person name="Tangrot J."/>
            <person name="Rosling A."/>
        </authorList>
    </citation>
    <scope>NUCLEOTIDE SEQUENCE</scope>
    <source>
        <strain evidence="2">FL130A</strain>
    </source>
</reference>
<dbReference type="Proteomes" id="UP000789508">
    <property type="component" value="Unassembled WGS sequence"/>
</dbReference>
<gene>
    <name evidence="2" type="ORF">ALEPTO_LOCUS7336</name>
</gene>
<feature type="region of interest" description="Disordered" evidence="1">
    <location>
        <begin position="133"/>
        <end position="177"/>
    </location>
</feature>
<organism evidence="2 3">
    <name type="scientific">Ambispora leptoticha</name>
    <dbReference type="NCBI Taxonomy" id="144679"/>
    <lineage>
        <taxon>Eukaryota</taxon>
        <taxon>Fungi</taxon>
        <taxon>Fungi incertae sedis</taxon>
        <taxon>Mucoromycota</taxon>
        <taxon>Glomeromycotina</taxon>
        <taxon>Glomeromycetes</taxon>
        <taxon>Archaeosporales</taxon>
        <taxon>Ambisporaceae</taxon>
        <taxon>Ambispora</taxon>
    </lineage>
</organism>
<proteinExistence type="predicted"/>
<evidence type="ECO:0000313" key="2">
    <source>
        <dbReference type="EMBL" id="CAG8582657.1"/>
    </source>
</evidence>
<sequence>MEAKGEDFQGEYGTKETEITEKYDKVIKIHGNIRGEFEAFVNATDDKLPSSGIKKILKDKGEVEGKALLEKVSEAIKDPTKFQDKPQTPKISVDQLKEVFGNVDDVVDQGLDPERVGKTIYTHWLEIGDNEGSIKKEMKDKVKDGTSGDEEEKLNMTSYGSTSKDGDPDKPGMVKYL</sequence>
<name>A0A9N9G3R4_9GLOM</name>
<feature type="compositionally biased region" description="Basic and acidic residues" evidence="1">
    <location>
        <begin position="133"/>
        <end position="146"/>
    </location>
</feature>
<evidence type="ECO:0000256" key="1">
    <source>
        <dbReference type="SAM" id="MobiDB-lite"/>
    </source>
</evidence>
<feature type="compositionally biased region" description="Basic and acidic residues" evidence="1">
    <location>
        <begin position="164"/>
        <end position="177"/>
    </location>
</feature>
<comment type="caution">
    <text evidence="2">The sequence shown here is derived from an EMBL/GenBank/DDBJ whole genome shotgun (WGS) entry which is preliminary data.</text>
</comment>
<dbReference type="EMBL" id="CAJVPS010003112">
    <property type="protein sequence ID" value="CAG8582657.1"/>
    <property type="molecule type" value="Genomic_DNA"/>
</dbReference>
<dbReference type="OrthoDB" id="2449242at2759"/>
<evidence type="ECO:0000313" key="3">
    <source>
        <dbReference type="Proteomes" id="UP000789508"/>
    </source>
</evidence>
<protein>
    <submittedName>
        <fullName evidence="2">9102_t:CDS:1</fullName>
    </submittedName>
</protein>
<dbReference type="AlphaFoldDB" id="A0A9N9G3R4"/>